<feature type="compositionally biased region" description="Acidic residues" evidence="1">
    <location>
        <begin position="204"/>
        <end position="213"/>
    </location>
</feature>
<dbReference type="Proteomes" id="UP001174909">
    <property type="component" value="Unassembled WGS sequence"/>
</dbReference>
<name>A0AA35T570_GEOBA</name>
<dbReference type="GO" id="GO:0005634">
    <property type="term" value="C:nucleus"/>
    <property type="evidence" value="ECO:0007669"/>
    <property type="project" value="TreeGrafter"/>
</dbReference>
<feature type="compositionally biased region" description="Basic and acidic residues" evidence="1">
    <location>
        <begin position="153"/>
        <end position="163"/>
    </location>
</feature>
<feature type="region of interest" description="Disordered" evidence="1">
    <location>
        <begin position="67"/>
        <end position="227"/>
    </location>
</feature>
<comment type="caution">
    <text evidence="2">The sequence shown here is derived from an EMBL/GenBank/DDBJ whole genome shotgun (WGS) entry which is preliminary data.</text>
</comment>
<reference evidence="2" key="1">
    <citation type="submission" date="2023-03" db="EMBL/GenBank/DDBJ databases">
        <authorList>
            <person name="Steffen K."/>
            <person name="Cardenas P."/>
        </authorList>
    </citation>
    <scope>NUCLEOTIDE SEQUENCE</scope>
</reference>
<keyword evidence="3" id="KW-1185">Reference proteome</keyword>
<evidence type="ECO:0000313" key="2">
    <source>
        <dbReference type="EMBL" id="CAI8041459.1"/>
    </source>
</evidence>
<gene>
    <name evidence="2" type="ORF">GBAR_LOCUS23057</name>
</gene>
<dbReference type="EMBL" id="CASHTH010003191">
    <property type="protein sequence ID" value="CAI8041459.1"/>
    <property type="molecule type" value="Genomic_DNA"/>
</dbReference>
<accession>A0AA35T570</accession>
<evidence type="ECO:0000256" key="1">
    <source>
        <dbReference type="SAM" id="MobiDB-lite"/>
    </source>
</evidence>
<feature type="compositionally biased region" description="Acidic residues" evidence="1">
    <location>
        <begin position="84"/>
        <end position="102"/>
    </location>
</feature>
<sequence length="308" mass="34463">MKFLDRFVYKNPKTRASDHGGSVMQRVHRSGMANNRELMANSAAFAALDESKVDVKDLFMHRFVTQRGKTTAGRKRKRKKKSEDGEEWEEEEEEEEGGEDEQQQEKKFANMDFAGELQREVREGQEKRKKKKKRRGSDGSDDDDDGGSNGSSEDEKNNMYRYEDMDEGVWGESEDDEGEGEKAETVSEAELEKLLLDNMSDNESGPEEADEREEDGKKATGKKKLGGSLKGKFDASRMFAAADEVSVSGTRLSKLAVIAQLGERLKVPGSIPGHGSLDSFTHFPTVPLQNSYPVLCPTVFSPTGEWSR</sequence>
<feature type="compositionally biased region" description="Acidic residues" evidence="1">
    <location>
        <begin position="164"/>
        <end position="179"/>
    </location>
</feature>
<protein>
    <submittedName>
        <fullName evidence="2">CCAAT/enhancer-binding protein zeta</fullName>
    </submittedName>
</protein>
<feature type="compositionally biased region" description="Basic and acidic residues" evidence="1">
    <location>
        <begin position="180"/>
        <end position="195"/>
    </location>
</feature>
<feature type="compositionally biased region" description="Basic and acidic residues" evidence="1">
    <location>
        <begin position="117"/>
        <end position="126"/>
    </location>
</feature>
<dbReference type="AlphaFoldDB" id="A0AA35T570"/>
<dbReference type="PANTHER" id="PTHR12048">
    <property type="entry name" value="CCAAT-BINDING FACTOR-RELATED"/>
    <property type="match status" value="1"/>
</dbReference>
<proteinExistence type="predicted"/>
<evidence type="ECO:0000313" key="3">
    <source>
        <dbReference type="Proteomes" id="UP001174909"/>
    </source>
</evidence>
<dbReference type="InterPro" id="IPR040155">
    <property type="entry name" value="CEBPZ/Mak21-like"/>
</dbReference>
<dbReference type="PANTHER" id="PTHR12048:SF0">
    <property type="entry name" value="CCAAT_ENHANCER-BINDING PROTEIN ZETA"/>
    <property type="match status" value="1"/>
</dbReference>
<organism evidence="2 3">
    <name type="scientific">Geodia barretti</name>
    <name type="common">Barrett's horny sponge</name>
    <dbReference type="NCBI Taxonomy" id="519541"/>
    <lineage>
        <taxon>Eukaryota</taxon>
        <taxon>Metazoa</taxon>
        <taxon>Porifera</taxon>
        <taxon>Demospongiae</taxon>
        <taxon>Heteroscleromorpha</taxon>
        <taxon>Tetractinellida</taxon>
        <taxon>Astrophorina</taxon>
        <taxon>Geodiidae</taxon>
        <taxon>Geodia</taxon>
    </lineage>
</organism>